<gene>
    <name evidence="2" type="ORF">GCM10023081_07310</name>
</gene>
<dbReference type="EMBL" id="BAABEO010000008">
    <property type="protein sequence ID" value="GAA3671480.1"/>
    <property type="molecule type" value="Genomic_DNA"/>
</dbReference>
<evidence type="ECO:0000313" key="2">
    <source>
        <dbReference type="EMBL" id="GAA3671480.1"/>
    </source>
</evidence>
<dbReference type="RefSeq" id="WP_345148557.1">
    <property type="nucleotide sequence ID" value="NZ_BAABEO010000008.1"/>
</dbReference>
<sequence length="142" mass="14301">MPAPDKPRSKALAAGTGIVSALVAGLLAAVVGTLVHGHVLYVGDNPFPWGALLALGFAGAMMVLAGLFAEKLWATALAGVVAYGLVALTSAGTRNHLIVAWSNHATLPGPALAGAVWTYGLVAATLVALVITAWALPKRTAK</sequence>
<name>A0ABP7BYI5_9MICC</name>
<comment type="caution">
    <text evidence="2">The sequence shown here is derived from an EMBL/GenBank/DDBJ whole genome shotgun (WGS) entry which is preliminary data.</text>
</comment>
<keyword evidence="1" id="KW-0812">Transmembrane</keyword>
<evidence type="ECO:0000256" key="1">
    <source>
        <dbReference type="SAM" id="Phobius"/>
    </source>
</evidence>
<feature type="transmembrane region" description="Helical" evidence="1">
    <location>
        <begin position="47"/>
        <end position="65"/>
    </location>
</feature>
<evidence type="ECO:0000313" key="3">
    <source>
        <dbReference type="Proteomes" id="UP001500752"/>
    </source>
</evidence>
<keyword evidence="3" id="KW-1185">Reference proteome</keyword>
<accession>A0ABP7BYI5</accession>
<feature type="transmembrane region" description="Helical" evidence="1">
    <location>
        <begin position="12"/>
        <end position="35"/>
    </location>
</feature>
<protein>
    <submittedName>
        <fullName evidence="2">Uncharacterized protein</fullName>
    </submittedName>
</protein>
<feature type="transmembrane region" description="Helical" evidence="1">
    <location>
        <begin position="72"/>
        <end position="91"/>
    </location>
</feature>
<organism evidence="2 3">
    <name type="scientific">Arthrobacter ginkgonis</name>
    <dbReference type="NCBI Taxonomy" id="1630594"/>
    <lineage>
        <taxon>Bacteria</taxon>
        <taxon>Bacillati</taxon>
        <taxon>Actinomycetota</taxon>
        <taxon>Actinomycetes</taxon>
        <taxon>Micrococcales</taxon>
        <taxon>Micrococcaceae</taxon>
        <taxon>Arthrobacter</taxon>
    </lineage>
</organism>
<feature type="transmembrane region" description="Helical" evidence="1">
    <location>
        <begin position="111"/>
        <end position="136"/>
    </location>
</feature>
<keyword evidence="1" id="KW-0472">Membrane</keyword>
<keyword evidence="1" id="KW-1133">Transmembrane helix</keyword>
<dbReference type="Proteomes" id="UP001500752">
    <property type="component" value="Unassembled WGS sequence"/>
</dbReference>
<reference evidence="3" key="1">
    <citation type="journal article" date="2019" name="Int. J. Syst. Evol. Microbiol.">
        <title>The Global Catalogue of Microorganisms (GCM) 10K type strain sequencing project: providing services to taxonomists for standard genome sequencing and annotation.</title>
        <authorList>
            <consortium name="The Broad Institute Genomics Platform"/>
            <consortium name="The Broad Institute Genome Sequencing Center for Infectious Disease"/>
            <person name="Wu L."/>
            <person name="Ma J."/>
        </authorList>
    </citation>
    <scope>NUCLEOTIDE SEQUENCE [LARGE SCALE GENOMIC DNA]</scope>
    <source>
        <strain evidence="3">JCM 30742</strain>
    </source>
</reference>
<proteinExistence type="predicted"/>